<name>A0A9W8X703_9PLEO</name>
<feature type="coiled-coil region" evidence="1">
    <location>
        <begin position="118"/>
        <end position="162"/>
    </location>
</feature>
<keyword evidence="1" id="KW-0175">Coiled coil</keyword>
<keyword evidence="4" id="KW-1185">Reference proteome</keyword>
<sequence length="167" mass="19022">MGALQTYNPGQFLELISQDPKASADFRYLPETDKLESNTIEADEGGFTVIKSEGDDDEDSKELVGKNVVQANCPTRRKREDDGDENEKQKKDFIKLRKSTEYAIEQWQKKEKSDAKQIAELGEKANISKKEAENTKQKLALAEERKEELTEKMNELKGFKKTIQGAF</sequence>
<evidence type="ECO:0000313" key="3">
    <source>
        <dbReference type="EMBL" id="KAJ4342700.1"/>
    </source>
</evidence>
<feature type="region of interest" description="Disordered" evidence="2">
    <location>
        <begin position="39"/>
        <end position="92"/>
    </location>
</feature>
<evidence type="ECO:0000256" key="2">
    <source>
        <dbReference type="SAM" id="MobiDB-lite"/>
    </source>
</evidence>
<gene>
    <name evidence="3" type="ORF">N0V87_000909</name>
</gene>
<comment type="caution">
    <text evidence="3">The sequence shown here is derived from an EMBL/GenBank/DDBJ whole genome shotgun (WGS) entry which is preliminary data.</text>
</comment>
<organism evidence="3 4">
    <name type="scientific">Didymella glomerata</name>
    <dbReference type="NCBI Taxonomy" id="749621"/>
    <lineage>
        <taxon>Eukaryota</taxon>
        <taxon>Fungi</taxon>
        <taxon>Dikarya</taxon>
        <taxon>Ascomycota</taxon>
        <taxon>Pezizomycotina</taxon>
        <taxon>Dothideomycetes</taxon>
        <taxon>Pleosporomycetidae</taxon>
        <taxon>Pleosporales</taxon>
        <taxon>Pleosporineae</taxon>
        <taxon>Didymellaceae</taxon>
        <taxon>Didymella</taxon>
    </lineage>
</organism>
<dbReference type="Proteomes" id="UP001140562">
    <property type="component" value="Unassembled WGS sequence"/>
</dbReference>
<protein>
    <submittedName>
        <fullName evidence="3">Uncharacterized protein</fullName>
    </submittedName>
</protein>
<feature type="compositionally biased region" description="Basic and acidic residues" evidence="2">
    <location>
        <begin position="78"/>
        <end position="92"/>
    </location>
</feature>
<dbReference type="EMBL" id="JAPEUV010000005">
    <property type="protein sequence ID" value="KAJ4342700.1"/>
    <property type="molecule type" value="Genomic_DNA"/>
</dbReference>
<proteinExistence type="predicted"/>
<evidence type="ECO:0000313" key="4">
    <source>
        <dbReference type="Proteomes" id="UP001140562"/>
    </source>
</evidence>
<accession>A0A9W8X703</accession>
<evidence type="ECO:0000256" key="1">
    <source>
        <dbReference type="SAM" id="Coils"/>
    </source>
</evidence>
<reference evidence="3" key="1">
    <citation type="submission" date="2022-10" db="EMBL/GenBank/DDBJ databases">
        <title>Tapping the CABI collections for fungal endophytes: first genome assemblies for Collariella, Neodidymelliopsis, Ascochyta clinopodiicola, Didymella pomorum, Didymosphaeria variabile, Neocosmospora piperis and Neocucurbitaria cava.</title>
        <authorList>
            <person name="Hill R."/>
        </authorList>
    </citation>
    <scope>NUCLEOTIDE SEQUENCE</scope>
    <source>
        <strain evidence="3">IMI 360193</strain>
    </source>
</reference>
<dbReference type="AlphaFoldDB" id="A0A9W8X703"/>